<feature type="domain" description="Inosine/uridine-preferring nucleoside hydrolase" evidence="3">
    <location>
        <begin position="156"/>
        <end position="427"/>
    </location>
</feature>
<evidence type="ECO:0000313" key="4">
    <source>
        <dbReference type="EMBL" id="EKC20274.1"/>
    </source>
</evidence>
<dbReference type="GO" id="GO:0016799">
    <property type="term" value="F:hydrolase activity, hydrolyzing N-glycosyl compounds"/>
    <property type="evidence" value="ECO:0007669"/>
    <property type="project" value="InterPro"/>
</dbReference>
<dbReference type="PANTHER" id="PTHR46190">
    <property type="entry name" value="SI:CH211-201H21.5-RELATED"/>
    <property type="match status" value="1"/>
</dbReference>
<feature type="compositionally biased region" description="Basic and acidic residues" evidence="2">
    <location>
        <begin position="199"/>
        <end position="213"/>
    </location>
</feature>
<accession>K1PN22</accession>
<dbReference type="InterPro" id="IPR001910">
    <property type="entry name" value="Inosine/uridine_hydrolase_dom"/>
</dbReference>
<dbReference type="HOGENOM" id="CLU_036838_11_0_1"/>
<organism evidence="4">
    <name type="scientific">Magallana gigas</name>
    <name type="common">Pacific oyster</name>
    <name type="synonym">Crassostrea gigas</name>
    <dbReference type="NCBI Taxonomy" id="29159"/>
    <lineage>
        <taxon>Eukaryota</taxon>
        <taxon>Metazoa</taxon>
        <taxon>Spiralia</taxon>
        <taxon>Lophotrochozoa</taxon>
        <taxon>Mollusca</taxon>
        <taxon>Bivalvia</taxon>
        <taxon>Autobranchia</taxon>
        <taxon>Pteriomorphia</taxon>
        <taxon>Ostreida</taxon>
        <taxon>Ostreoidea</taxon>
        <taxon>Ostreidae</taxon>
        <taxon>Magallana</taxon>
    </lineage>
</organism>
<dbReference type="AlphaFoldDB" id="K1PN22"/>
<feature type="compositionally biased region" description="Basic and acidic residues" evidence="2">
    <location>
        <begin position="75"/>
        <end position="89"/>
    </location>
</feature>
<dbReference type="Pfam" id="PF01156">
    <property type="entry name" value="IU_nuc_hydro"/>
    <property type="match status" value="2"/>
</dbReference>
<feature type="region of interest" description="Disordered" evidence="2">
    <location>
        <begin position="75"/>
        <end position="97"/>
    </location>
</feature>
<dbReference type="FunCoup" id="K1PN22">
    <property type="interactions" value="30"/>
</dbReference>
<proteinExistence type="inferred from homology"/>
<dbReference type="InterPro" id="IPR052775">
    <property type="entry name" value="IUN_hydrolase"/>
</dbReference>
<dbReference type="SUPFAM" id="SSF53590">
    <property type="entry name" value="Nucleoside hydrolase"/>
    <property type="match status" value="2"/>
</dbReference>
<sequence>MSKSILIDCDAGIDDAQALFLALCSPEVNVIAITVVQGNVLPKQVSVNVLRILRVADRLDIPIYVGSDKSLLDIDRPHDDNPYHGRDGLGDSPDPEPIDESLIKAETASNAIVRLCREHQGSLTLVCLGPLTNVATALRQDPSLGKNLQHCVIMGAITVVQGNVLPKQVSVNVLRILRVADRLDIPIYVGSDKSLLDIDRPHDDNPYHGRDGLGDTPDPEPVDESLIKAETASNAIVRLCREHKGSLTLVCLGPLTNVATAIRQDPSLGKNLQHCVIMGGKGNMTVCSEFNFFSDPEAAKIVLTQLEGPITVIGMDPCYENALTWKEYDKLRETKSKVNDFLRRIEEKLFQKLRTDMGWEKYVPCDEFAMAVVINESAIVTEFKEVYATVEVKGEYTYGMMVVDWGRMLKRPNNVRLVTKFDNEEFLKMLYRPVNWK</sequence>
<protein>
    <submittedName>
        <fullName evidence="4">Pyrimidine-specific ribonucleoside hydrolase rihA</fullName>
    </submittedName>
</protein>
<dbReference type="Gene3D" id="3.90.245.10">
    <property type="entry name" value="Ribonucleoside hydrolase-like"/>
    <property type="match status" value="2"/>
</dbReference>
<dbReference type="InterPro" id="IPR036452">
    <property type="entry name" value="Ribo_hydro-like"/>
</dbReference>
<comment type="similarity">
    <text evidence="1">Belongs to the IUNH family.</text>
</comment>
<evidence type="ECO:0000256" key="2">
    <source>
        <dbReference type="SAM" id="MobiDB-lite"/>
    </source>
</evidence>
<evidence type="ECO:0000256" key="1">
    <source>
        <dbReference type="ARBA" id="ARBA00009176"/>
    </source>
</evidence>
<dbReference type="InParanoid" id="K1PN22"/>
<evidence type="ECO:0000259" key="3">
    <source>
        <dbReference type="Pfam" id="PF01156"/>
    </source>
</evidence>
<keyword evidence="4" id="KW-0378">Hydrolase</keyword>
<dbReference type="PANTHER" id="PTHR46190:SF1">
    <property type="entry name" value="SI:CH211-201H21.5"/>
    <property type="match status" value="1"/>
</dbReference>
<dbReference type="EMBL" id="JH818773">
    <property type="protein sequence ID" value="EKC20274.1"/>
    <property type="molecule type" value="Genomic_DNA"/>
</dbReference>
<gene>
    <name evidence="4" type="ORF">CGI_10006415</name>
</gene>
<reference evidence="4" key="1">
    <citation type="journal article" date="2012" name="Nature">
        <title>The oyster genome reveals stress adaptation and complexity of shell formation.</title>
        <authorList>
            <person name="Zhang G."/>
            <person name="Fang X."/>
            <person name="Guo X."/>
            <person name="Li L."/>
            <person name="Luo R."/>
            <person name="Xu F."/>
            <person name="Yang P."/>
            <person name="Zhang L."/>
            <person name="Wang X."/>
            <person name="Qi H."/>
            <person name="Xiong Z."/>
            <person name="Que H."/>
            <person name="Xie Y."/>
            <person name="Holland P.W."/>
            <person name="Paps J."/>
            <person name="Zhu Y."/>
            <person name="Wu F."/>
            <person name="Chen Y."/>
            <person name="Wang J."/>
            <person name="Peng C."/>
            <person name="Meng J."/>
            <person name="Yang L."/>
            <person name="Liu J."/>
            <person name="Wen B."/>
            <person name="Zhang N."/>
            <person name="Huang Z."/>
            <person name="Zhu Q."/>
            <person name="Feng Y."/>
            <person name="Mount A."/>
            <person name="Hedgecock D."/>
            <person name="Xu Z."/>
            <person name="Liu Y."/>
            <person name="Domazet-Loso T."/>
            <person name="Du Y."/>
            <person name="Sun X."/>
            <person name="Zhang S."/>
            <person name="Liu B."/>
            <person name="Cheng P."/>
            <person name="Jiang X."/>
            <person name="Li J."/>
            <person name="Fan D."/>
            <person name="Wang W."/>
            <person name="Fu W."/>
            <person name="Wang T."/>
            <person name="Wang B."/>
            <person name="Zhang J."/>
            <person name="Peng Z."/>
            <person name="Li Y."/>
            <person name="Li N."/>
            <person name="Wang J."/>
            <person name="Chen M."/>
            <person name="He Y."/>
            <person name="Tan F."/>
            <person name="Song X."/>
            <person name="Zheng Q."/>
            <person name="Huang R."/>
            <person name="Yang H."/>
            <person name="Du X."/>
            <person name="Chen L."/>
            <person name="Yang M."/>
            <person name="Gaffney P.M."/>
            <person name="Wang S."/>
            <person name="Luo L."/>
            <person name="She Z."/>
            <person name="Ming Y."/>
            <person name="Huang W."/>
            <person name="Zhang S."/>
            <person name="Huang B."/>
            <person name="Zhang Y."/>
            <person name="Qu T."/>
            <person name="Ni P."/>
            <person name="Miao G."/>
            <person name="Wang J."/>
            <person name="Wang Q."/>
            <person name="Steinberg C.E."/>
            <person name="Wang H."/>
            <person name="Li N."/>
            <person name="Qian L."/>
            <person name="Zhang G."/>
            <person name="Li Y."/>
            <person name="Yang H."/>
            <person name="Liu X."/>
            <person name="Wang J."/>
            <person name="Yin Y."/>
            <person name="Wang J."/>
        </authorList>
    </citation>
    <scope>NUCLEOTIDE SEQUENCE [LARGE SCALE GENOMIC DNA]</scope>
    <source>
        <strain evidence="4">05x7-T-G4-1.051#20</strain>
    </source>
</reference>
<feature type="domain" description="Inosine/uridine-preferring nucleoside hydrolase" evidence="3">
    <location>
        <begin position="5"/>
        <end position="155"/>
    </location>
</feature>
<feature type="region of interest" description="Disordered" evidence="2">
    <location>
        <begin position="199"/>
        <end position="221"/>
    </location>
</feature>
<name>K1PN22_MAGGI</name>